<dbReference type="PANTHER" id="PTHR24393">
    <property type="entry name" value="ZINC FINGER PROTEIN"/>
    <property type="match status" value="1"/>
</dbReference>
<reference evidence="15 16" key="1">
    <citation type="submission" date="2013-02" db="EMBL/GenBank/DDBJ databases">
        <title>Genome sequence of Candida maltosa Xu316, a potential industrial strain for xylitol and ethanol production.</title>
        <authorList>
            <person name="Yu J."/>
            <person name="Wang Q."/>
            <person name="Geng X."/>
            <person name="Bao W."/>
            <person name="He P."/>
            <person name="Cai J."/>
        </authorList>
    </citation>
    <scope>NUCLEOTIDE SEQUENCE [LARGE SCALE GENOMIC DNA]</scope>
    <source>
        <strain evidence="16">Xu316</strain>
    </source>
</reference>
<proteinExistence type="inferred from homology"/>
<dbReference type="PROSITE" id="PS50157">
    <property type="entry name" value="ZINC_FINGER_C2H2_2"/>
    <property type="match status" value="2"/>
</dbReference>
<feature type="compositionally biased region" description="Acidic residues" evidence="13">
    <location>
        <begin position="1132"/>
        <end position="1149"/>
    </location>
</feature>
<dbReference type="FunFam" id="3.30.160.60:FF:000100">
    <property type="entry name" value="Zinc finger 45-like"/>
    <property type="match status" value="1"/>
</dbReference>
<feature type="compositionally biased region" description="Polar residues" evidence="13">
    <location>
        <begin position="133"/>
        <end position="165"/>
    </location>
</feature>
<dbReference type="Proteomes" id="UP000011777">
    <property type="component" value="Unassembled WGS sequence"/>
</dbReference>
<keyword evidence="2" id="KW-0479">Metal-binding</keyword>
<comment type="similarity">
    <text evidence="10">Belongs to the pacC/RIM101 family.</text>
</comment>
<feature type="compositionally biased region" description="Low complexity" evidence="13">
    <location>
        <begin position="413"/>
        <end position="424"/>
    </location>
</feature>
<evidence type="ECO:0000313" key="15">
    <source>
        <dbReference type="EMBL" id="EMG49158.1"/>
    </source>
</evidence>
<feature type="compositionally biased region" description="Low complexity" evidence="13">
    <location>
        <begin position="500"/>
        <end position="510"/>
    </location>
</feature>
<evidence type="ECO:0000256" key="2">
    <source>
        <dbReference type="ARBA" id="ARBA00022723"/>
    </source>
</evidence>
<keyword evidence="9" id="KW-0539">Nucleus</keyword>
<dbReference type="GO" id="GO:0000978">
    <property type="term" value="F:RNA polymerase II cis-regulatory region sequence-specific DNA binding"/>
    <property type="evidence" value="ECO:0007669"/>
    <property type="project" value="TreeGrafter"/>
</dbReference>
<feature type="compositionally biased region" description="Low complexity" evidence="13">
    <location>
        <begin position="433"/>
        <end position="473"/>
    </location>
</feature>
<dbReference type="Pfam" id="PF08730">
    <property type="entry name" value="Rad33"/>
    <property type="match status" value="1"/>
</dbReference>
<dbReference type="GO" id="GO:0001228">
    <property type="term" value="F:DNA-binding transcription activator activity, RNA polymerase II-specific"/>
    <property type="evidence" value="ECO:0007669"/>
    <property type="project" value="TreeGrafter"/>
</dbReference>
<feature type="compositionally biased region" description="Low complexity" evidence="13">
    <location>
        <begin position="166"/>
        <end position="200"/>
    </location>
</feature>
<evidence type="ECO:0000256" key="12">
    <source>
        <dbReference type="PROSITE-ProRule" id="PRU00042"/>
    </source>
</evidence>
<dbReference type="PANTHER" id="PTHR24393:SF34">
    <property type="entry name" value="PR_SET DOMAIN 13"/>
    <property type="match status" value="1"/>
</dbReference>
<evidence type="ECO:0000256" key="4">
    <source>
        <dbReference type="ARBA" id="ARBA00022771"/>
    </source>
</evidence>
<dbReference type="FunFam" id="3.30.160.60:FF:000181">
    <property type="entry name" value="C2H2 type zinc finger protein"/>
    <property type="match status" value="1"/>
</dbReference>
<dbReference type="InterPro" id="IPR013087">
    <property type="entry name" value="Znf_C2H2_type"/>
</dbReference>
<accession>M3JAL8</accession>
<evidence type="ECO:0000256" key="6">
    <source>
        <dbReference type="ARBA" id="ARBA00023015"/>
    </source>
</evidence>
<evidence type="ECO:0000256" key="9">
    <source>
        <dbReference type="ARBA" id="ARBA00023242"/>
    </source>
</evidence>
<dbReference type="eggNOG" id="KOG1721">
    <property type="taxonomic scope" value="Eukaryota"/>
</dbReference>
<organism evidence="15 16">
    <name type="scientific">Candida maltosa (strain Xu316)</name>
    <name type="common">Yeast</name>
    <dbReference type="NCBI Taxonomy" id="1245528"/>
    <lineage>
        <taxon>Eukaryota</taxon>
        <taxon>Fungi</taxon>
        <taxon>Dikarya</taxon>
        <taxon>Ascomycota</taxon>
        <taxon>Saccharomycotina</taxon>
        <taxon>Pichiomycetes</taxon>
        <taxon>Debaryomycetaceae</taxon>
        <taxon>Candida/Lodderomyces clade</taxon>
        <taxon>Candida</taxon>
    </lineage>
</organism>
<evidence type="ECO:0000313" key="16">
    <source>
        <dbReference type="Proteomes" id="UP000011777"/>
    </source>
</evidence>
<keyword evidence="16" id="KW-1185">Reference proteome</keyword>
<name>M3JAL8_CANMX</name>
<feature type="domain" description="C2H2-type" evidence="14">
    <location>
        <begin position="574"/>
        <end position="601"/>
    </location>
</feature>
<comment type="subcellular location">
    <subcellularLocation>
        <location evidence="1">Nucleus</location>
    </subcellularLocation>
</comment>
<evidence type="ECO:0000259" key="14">
    <source>
        <dbReference type="PROSITE" id="PS50157"/>
    </source>
</evidence>
<dbReference type="OrthoDB" id="8117402at2759"/>
<feature type="compositionally biased region" description="Basic and acidic residues" evidence="13">
    <location>
        <begin position="518"/>
        <end position="527"/>
    </location>
</feature>
<dbReference type="InterPro" id="IPR014841">
    <property type="entry name" value="Rad33"/>
</dbReference>
<evidence type="ECO:0000256" key="3">
    <source>
        <dbReference type="ARBA" id="ARBA00022737"/>
    </source>
</evidence>
<evidence type="ECO:0000256" key="8">
    <source>
        <dbReference type="ARBA" id="ARBA00023163"/>
    </source>
</evidence>
<keyword evidence="5" id="KW-0862">Zinc</keyword>
<sequence length="1445" mass="163551">MSSNQNPQEDQDQQFYDVFNLSPPSITIKEASTTQSLDKSLLSAPTSNNQYTNNLNSNFQNSSHQLQQQQQQYHHAPPPQFQYTSSPYDPPPAPTVELTSDPLPNFSYTSNTMYMNDNASDISLNTKDLPQFTNNDYLSPTSQMSNSFSPGHYHQSSQDFLQVQPSRGSSNSNNNNNNNLLNPRSPSQYSSHSLYSENSSQPPSPFLDAASHHSNNSFIPPQVPTALSDVGSHHGGMTNNLGTNHFDTNNDFLNTEIALGESISSTNLAGMETNQKSAPPFTSLSFMEQNLSSNDYEIDDNQGSKSKPEPDTNQYNFSNPQMNFEFDITVTPPPQSEQKSFPIPNQFDTLSTAATNNSNQLLTENNLSNYNQLQQRKEGSDDNLVVERDATGIIISINQAPEVIAAKTPSLFSNSSANSSIHNSPRSDVEGKSNANDGSSYNNSNNTNGGGNYNNNNLIPNSQLLQTSSSSNLGVNDNQDLLNPDEFQSMKRGRRKSHASKSASVSPRSKSPNEEGDEKLQSREKMLELASPSTSSKRTQKHPSLYGCHLCDKRFTRPYNLKSHIRTHTQEKPFICSKCGKSFARSHDKKRHELLHQGVKNFKCEGYLQDGSPYLISKKEKKNLYNLLPFDNHIKMPPRTNKFSPSHVFEQLDPEIEDEILEVYSELINDDDQDLYLNQLAQIFEDLKIPSCFTQDIEQCIDYYYNFIKDRDVTLDHLNKKQSNTVSMIQAYTITSNMKSLNDIIDIIDIDKLLKNLNRLVKFRNHSRHIIDSWKLFVNSATDNSPPSSSSSIENFTLTFPDLKKIKSNLNLDSDPATKAPLSDTFLIDMLGCCSRDSSGNLLNFGFEKQGAGVTIKDFAEILGQIFPEGWSTVVTSVANLSIVSIPSMISPIACLKKFSKIFGSSGKYNSTFIFPVLKTFFREQEFFTITYFIKTTIMSGKVVDGGFPVSLYQDYQSSLVDGLVSEITEDSINLNSFKQFDELLTHLELPFTSSHPIDEKYLPIPSPDILRVLFTLASRSPSCNWTVSSSLVDSIPASPQQVKSTNNYYEESISKTNLNDRSINIIDKYLDMLSPNSKLYDNLMTFMSDFMDLPIRKTRLKDSLPEKTKDILTIMRESPKKKRGIDKSTETNDDDDDEEVSDSQSEFEEVTKHQDMSIEVNKFQNLPIDTNLGLIGNNMNQSGLNNPAVLFNKDATPTVNIPKWQGIKIFDEHLLSTRLNPKLNDFDLWHLINWAFYCAGKPNDDYDSTYKNCHIIYKTHASTLHQLFRLIEFNLITEFNALFSTQEEEKQGDALAWLFKQSQQRRKLAMDEISQSSTMLLSNLLKQLGYFRTSWYDRLVEFVFNGLTSTNKTIPPTCYEHEKILIKKDDKKIHHKTFIFYNDNMDSMKLRFKITCVVHYWSMVFDPTSPDGIYRPSSQNENSIGPHVLIKEIANKFLRYSVSL</sequence>
<comment type="caution">
    <text evidence="15">The sequence shown here is derived from an EMBL/GenBank/DDBJ whole genome shotgun (WGS) entry which is preliminary data.</text>
</comment>
<dbReference type="PROSITE" id="PS00028">
    <property type="entry name" value="ZINC_FINGER_C2H2_1"/>
    <property type="match status" value="2"/>
</dbReference>
<evidence type="ECO:0000256" key="10">
    <source>
        <dbReference type="ARBA" id="ARBA00038089"/>
    </source>
</evidence>
<feature type="compositionally biased region" description="Low complexity" evidence="13">
    <location>
        <begin position="45"/>
        <end position="75"/>
    </location>
</feature>
<feature type="region of interest" description="Disordered" evidence="13">
    <location>
        <begin position="295"/>
        <end position="345"/>
    </location>
</feature>
<protein>
    <recommendedName>
        <fullName evidence="11">pH-response transcription factor pacC/RIM101</fullName>
    </recommendedName>
</protein>
<dbReference type="HOGENOM" id="CLU_251621_0_0_1"/>
<feature type="domain" description="C2H2-type" evidence="14">
    <location>
        <begin position="546"/>
        <end position="573"/>
    </location>
</feature>
<evidence type="ECO:0000256" key="7">
    <source>
        <dbReference type="ARBA" id="ARBA00023054"/>
    </source>
</evidence>
<evidence type="ECO:0000256" key="5">
    <source>
        <dbReference type="ARBA" id="ARBA00022833"/>
    </source>
</evidence>
<evidence type="ECO:0000256" key="11">
    <source>
        <dbReference type="ARBA" id="ARBA00039490"/>
    </source>
</evidence>
<evidence type="ECO:0000256" key="1">
    <source>
        <dbReference type="ARBA" id="ARBA00004123"/>
    </source>
</evidence>
<dbReference type="Pfam" id="PF00096">
    <property type="entry name" value="zf-C2H2"/>
    <property type="match status" value="1"/>
</dbReference>
<feature type="region of interest" description="Disordered" evidence="13">
    <location>
        <begin position="1111"/>
        <end position="1154"/>
    </location>
</feature>
<dbReference type="SUPFAM" id="SSF57667">
    <property type="entry name" value="beta-beta-alpha zinc fingers"/>
    <property type="match status" value="1"/>
</dbReference>
<feature type="compositionally biased region" description="Polar residues" evidence="13">
    <location>
        <begin position="295"/>
        <end position="322"/>
    </location>
</feature>
<keyword evidence="6" id="KW-0805">Transcription regulation</keyword>
<dbReference type="SMART" id="SM00355">
    <property type="entry name" value="ZnF_C2H2"/>
    <property type="match status" value="2"/>
</dbReference>
<feature type="region of interest" description="Disordered" evidence="13">
    <location>
        <begin position="32"/>
        <end position="104"/>
    </location>
</feature>
<dbReference type="Gene3D" id="3.30.160.60">
    <property type="entry name" value="Classic Zinc Finger"/>
    <property type="match status" value="2"/>
</dbReference>
<dbReference type="STRING" id="1245528.M3JAL8"/>
<keyword evidence="8" id="KW-0804">Transcription</keyword>
<keyword evidence="7" id="KW-0175">Coiled coil</keyword>
<dbReference type="GO" id="GO:0008270">
    <property type="term" value="F:zinc ion binding"/>
    <property type="evidence" value="ECO:0007669"/>
    <property type="project" value="UniProtKB-KW"/>
</dbReference>
<dbReference type="GO" id="GO:0071248">
    <property type="term" value="P:cellular response to metal ion"/>
    <property type="evidence" value="ECO:0007669"/>
    <property type="project" value="UniProtKB-ARBA"/>
</dbReference>
<keyword evidence="3" id="KW-0677">Repeat</keyword>
<gene>
    <name evidence="15" type="ORF">G210_0153</name>
</gene>
<dbReference type="InterPro" id="IPR036236">
    <property type="entry name" value="Znf_C2H2_sf"/>
</dbReference>
<feature type="region of interest" description="Disordered" evidence="13">
    <location>
        <begin position="413"/>
        <end position="542"/>
    </location>
</feature>
<evidence type="ECO:0000256" key="13">
    <source>
        <dbReference type="SAM" id="MobiDB-lite"/>
    </source>
</evidence>
<dbReference type="GO" id="GO:0005634">
    <property type="term" value="C:nucleus"/>
    <property type="evidence" value="ECO:0007669"/>
    <property type="project" value="UniProtKB-SubCell"/>
</dbReference>
<feature type="region of interest" description="Disordered" evidence="13">
    <location>
        <begin position="133"/>
        <end position="242"/>
    </location>
</feature>
<dbReference type="GO" id="GO:0071468">
    <property type="term" value="P:cellular response to acidic pH"/>
    <property type="evidence" value="ECO:0007669"/>
    <property type="project" value="UniProtKB-ARBA"/>
</dbReference>
<keyword evidence="4 12" id="KW-0863">Zinc-finger</keyword>
<dbReference type="EMBL" id="AOGT01000794">
    <property type="protein sequence ID" value="EMG49158.1"/>
    <property type="molecule type" value="Genomic_DNA"/>
</dbReference>